<name>A0A1H0U337_9BACT</name>
<evidence type="ECO:0000313" key="14">
    <source>
        <dbReference type="Proteomes" id="UP000199073"/>
    </source>
</evidence>
<evidence type="ECO:0000259" key="12">
    <source>
        <dbReference type="Pfam" id="PF07992"/>
    </source>
</evidence>
<dbReference type="Gene3D" id="3.40.50.720">
    <property type="entry name" value="NAD(P)-binding Rossmann-like Domain"/>
    <property type="match status" value="1"/>
</dbReference>
<evidence type="ECO:0000256" key="6">
    <source>
        <dbReference type="ARBA" id="ARBA00022723"/>
    </source>
</evidence>
<dbReference type="InterPro" id="IPR018247">
    <property type="entry name" value="EF_Hand_1_Ca_BS"/>
</dbReference>
<comment type="cofactor">
    <cofactor evidence="1">
        <name>FMN</name>
        <dbReference type="ChEBI" id="CHEBI:58210"/>
    </cofactor>
</comment>
<dbReference type="Gene3D" id="3.20.20.70">
    <property type="entry name" value="Aldolase class I"/>
    <property type="match status" value="1"/>
</dbReference>
<dbReference type="Pfam" id="PF00724">
    <property type="entry name" value="Oxidored_FMN"/>
    <property type="match status" value="1"/>
</dbReference>
<dbReference type="InterPro" id="IPR013785">
    <property type="entry name" value="Aldolase_TIM"/>
</dbReference>
<accession>A0A1H0U337</accession>
<evidence type="ECO:0000259" key="11">
    <source>
        <dbReference type="Pfam" id="PF00724"/>
    </source>
</evidence>
<dbReference type="InterPro" id="IPR036188">
    <property type="entry name" value="FAD/NAD-bd_sf"/>
</dbReference>
<dbReference type="InterPro" id="IPR001155">
    <property type="entry name" value="OxRdtase_FMN_N"/>
</dbReference>
<organism evidence="13 14">
    <name type="scientific">Desulforhopalus singaporensis</name>
    <dbReference type="NCBI Taxonomy" id="91360"/>
    <lineage>
        <taxon>Bacteria</taxon>
        <taxon>Pseudomonadati</taxon>
        <taxon>Thermodesulfobacteriota</taxon>
        <taxon>Desulfobulbia</taxon>
        <taxon>Desulfobulbales</taxon>
        <taxon>Desulfocapsaceae</taxon>
        <taxon>Desulforhopalus</taxon>
    </lineage>
</organism>
<evidence type="ECO:0000256" key="2">
    <source>
        <dbReference type="ARBA" id="ARBA00001966"/>
    </source>
</evidence>
<dbReference type="Proteomes" id="UP000199073">
    <property type="component" value="Unassembled WGS sequence"/>
</dbReference>
<evidence type="ECO:0000256" key="5">
    <source>
        <dbReference type="ARBA" id="ARBA00022643"/>
    </source>
</evidence>
<keyword evidence="5" id="KW-0288">FMN</keyword>
<gene>
    <name evidence="13" type="ORF">SAMN05660330_03362</name>
</gene>
<dbReference type="AlphaFoldDB" id="A0A1H0U337"/>
<dbReference type="Gene3D" id="3.50.50.60">
    <property type="entry name" value="FAD/NAD(P)-binding domain"/>
    <property type="match status" value="1"/>
</dbReference>
<keyword evidence="6" id="KW-0479">Metal-binding</keyword>
<dbReference type="OrthoDB" id="9784632at2"/>
<dbReference type="SUPFAM" id="SSF51395">
    <property type="entry name" value="FMN-linked oxidoreductases"/>
    <property type="match status" value="1"/>
</dbReference>
<dbReference type="InterPro" id="IPR051793">
    <property type="entry name" value="NADH:flavin_oxidoreductase"/>
</dbReference>
<dbReference type="PANTHER" id="PTHR42917:SF2">
    <property type="entry name" value="2,4-DIENOYL-COA REDUCTASE [(2E)-ENOYL-COA-PRODUCING]"/>
    <property type="match status" value="1"/>
</dbReference>
<dbReference type="GO" id="GO:0016491">
    <property type="term" value="F:oxidoreductase activity"/>
    <property type="evidence" value="ECO:0007669"/>
    <property type="project" value="UniProtKB-KW"/>
</dbReference>
<keyword evidence="14" id="KW-1185">Reference proteome</keyword>
<dbReference type="Pfam" id="PF07992">
    <property type="entry name" value="Pyr_redox_2"/>
    <property type="match status" value="1"/>
</dbReference>
<comment type="cofactor">
    <cofactor evidence="2">
        <name>[4Fe-4S] cluster</name>
        <dbReference type="ChEBI" id="CHEBI:49883"/>
    </cofactor>
</comment>
<keyword evidence="8" id="KW-0560">Oxidoreductase</keyword>
<dbReference type="GO" id="GO:0010181">
    <property type="term" value="F:FMN binding"/>
    <property type="evidence" value="ECO:0007669"/>
    <property type="project" value="InterPro"/>
</dbReference>
<comment type="similarity">
    <text evidence="3">In the N-terminal section; belongs to the NADH:flavin oxidoreductase/NADH oxidase family.</text>
</comment>
<dbReference type="PROSITE" id="PS00018">
    <property type="entry name" value="EF_HAND_1"/>
    <property type="match status" value="1"/>
</dbReference>
<keyword evidence="10" id="KW-0411">Iron-sulfur</keyword>
<dbReference type="GO" id="GO:0046872">
    <property type="term" value="F:metal ion binding"/>
    <property type="evidence" value="ECO:0007669"/>
    <property type="project" value="UniProtKB-KW"/>
</dbReference>
<evidence type="ECO:0000256" key="7">
    <source>
        <dbReference type="ARBA" id="ARBA00022946"/>
    </source>
</evidence>
<dbReference type="PANTHER" id="PTHR42917">
    <property type="entry name" value="2,4-DIENOYL-COA REDUCTASE"/>
    <property type="match status" value="1"/>
</dbReference>
<dbReference type="InterPro" id="IPR023753">
    <property type="entry name" value="FAD/NAD-binding_dom"/>
</dbReference>
<dbReference type="SUPFAM" id="SSF51905">
    <property type="entry name" value="FAD/NAD(P)-binding domain"/>
    <property type="match status" value="1"/>
</dbReference>
<dbReference type="EMBL" id="FNJI01000028">
    <property type="protein sequence ID" value="SDP60561.1"/>
    <property type="molecule type" value="Genomic_DNA"/>
</dbReference>
<evidence type="ECO:0000256" key="10">
    <source>
        <dbReference type="ARBA" id="ARBA00023014"/>
    </source>
</evidence>
<sequence length="659" mass="71999">MTSPDLTAPLSSGNLQLPNRLCFSGHVTNLSDGPFLSDRHLAYFRQRLSGNIGMLVNDPLPVHPSSDTLRTKLTLNAETTQSFTALTKACQSHNVKAVQQLYHAGAHGFAKTSFHPSWSPGGAPSLHDQDTSHKMSGEEIDILIESFVTHALNAQEAGFDGIEIVAGANMLFEQFWSPLTNPRDDRWGGTFEKRMTFSTEVVERIRKTVGEKFIIGLVMTSCDGYPTSLSDEELEAIVSYHDALGCIDYFSFSIDDDLPENLDRQLDRIARYRNRIANGCLRVAGNVTTPERAEHILHRGGADFVGMTRALIADPSLMEKYRSGDRQSIRPCVGCNQGCIGRRARDYTVACLANPSAGRELRFPETVPQAKAPLKILVAGGGLAGMEAARSAAEAGHHVILAERGEELGGQWRLAGLLPKRSAYQKLLDWYRYQFQLLGIVPLTGTEINRDKLQASDFDHLIIATGAGPTKTGFQRPLPNRSVLPGVHSENVYPVEDVLSGITPLDKTTNARVLVLDDIGFRQGIGTALFLANLGHEVTFITRHAIPSPETLSLKDHEWLPAKLTNLGVTLLTETLLLSWNNGVAEYGDSASSAPHSSRFDFLVLATTNSANQELENQVAETPLSYSLAGDCQGARKGHMAIYEGRKAIMAIHCGDDKC</sequence>
<protein>
    <submittedName>
        <fullName evidence="13">2,4-dienoyl-CoA reductase</fullName>
    </submittedName>
</protein>
<dbReference type="RefSeq" id="WP_092224921.1">
    <property type="nucleotide sequence ID" value="NZ_FNJI01000028.1"/>
</dbReference>
<keyword evidence="7" id="KW-0809">Transit peptide</keyword>
<proteinExistence type="inferred from homology"/>
<evidence type="ECO:0000256" key="1">
    <source>
        <dbReference type="ARBA" id="ARBA00001917"/>
    </source>
</evidence>
<evidence type="ECO:0000256" key="4">
    <source>
        <dbReference type="ARBA" id="ARBA00022630"/>
    </source>
</evidence>
<keyword evidence="9" id="KW-0408">Iron</keyword>
<feature type="domain" description="FAD/NAD(P)-binding" evidence="12">
    <location>
        <begin position="375"/>
        <end position="581"/>
    </location>
</feature>
<evidence type="ECO:0000256" key="9">
    <source>
        <dbReference type="ARBA" id="ARBA00023004"/>
    </source>
</evidence>
<reference evidence="13 14" key="1">
    <citation type="submission" date="2016-10" db="EMBL/GenBank/DDBJ databases">
        <authorList>
            <person name="de Groot N.N."/>
        </authorList>
    </citation>
    <scope>NUCLEOTIDE SEQUENCE [LARGE SCALE GENOMIC DNA]</scope>
    <source>
        <strain evidence="13 14">DSM 12130</strain>
    </source>
</reference>
<evidence type="ECO:0000256" key="3">
    <source>
        <dbReference type="ARBA" id="ARBA00011048"/>
    </source>
</evidence>
<dbReference type="SUPFAM" id="SSF51971">
    <property type="entry name" value="Nucleotide-binding domain"/>
    <property type="match status" value="1"/>
</dbReference>
<evidence type="ECO:0000313" key="13">
    <source>
        <dbReference type="EMBL" id="SDP60561.1"/>
    </source>
</evidence>
<dbReference type="PRINTS" id="PR00368">
    <property type="entry name" value="FADPNR"/>
</dbReference>
<feature type="domain" description="NADH:flavin oxidoreductase/NADH oxidase N-terminal" evidence="11">
    <location>
        <begin position="6"/>
        <end position="324"/>
    </location>
</feature>
<keyword evidence="4" id="KW-0285">Flavoprotein</keyword>
<dbReference type="GO" id="GO:0051536">
    <property type="term" value="F:iron-sulfur cluster binding"/>
    <property type="evidence" value="ECO:0007669"/>
    <property type="project" value="UniProtKB-KW"/>
</dbReference>
<evidence type="ECO:0000256" key="8">
    <source>
        <dbReference type="ARBA" id="ARBA00023002"/>
    </source>
</evidence>
<dbReference type="STRING" id="91360.SAMN05660330_03362"/>